<dbReference type="RefSeq" id="WP_038988314.1">
    <property type="nucleotide sequence ID" value="NZ_JWJO01000091.1"/>
</dbReference>
<organism evidence="1 2">
    <name type="scientific">Myroides marinus</name>
    <dbReference type="NCBI Taxonomy" id="703342"/>
    <lineage>
        <taxon>Bacteria</taxon>
        <taxon>Pseudomonadati</taxon>
        <taxon>Bacteroidota</taxon>
        <taxon>Flavobacteriia</taxon>
        <taxon>Flavobacteriales</taxon>
        <taxon>Flavobacteriaceae</taxon>
        <taxon>Myroides</taxon>
    </lineage>
</organism>
<dbReference type="EMBL" id="LQNU01000058">
    <property type="protein sequence ID" value="KZE79883.1"/>
    <property type="molecule type" value="Genomic_DNA"/>
</dbReference>
<comment type="caution">
    <text evidence="1">The sequence shown here is derived from an EMBL/GenBank/DDBJ whole genome shotgun (WGS) entry which is preliminary data.</text>
</comment>
<name>A0A165RZA4_9FLAO</name>
<dbReference type="AlphaFoldDB" id="A0A165RZA4"/>
<dbReference type="Proteomes" id="UP000076630">
    <property type="component" value="Unassembled WGS sequence"/>
</dbReference>
<dbReference type="InterPro" id="IPR036412">
    <property type="entry name" value="HAD-like_sf"/>
</dbReference>
<evidence type="ECO:0008006" key="3">
    <source>
        <dbReference type="Google" id="ProtNLM"/>
    </source>
</evidence>
<keyword evidence="2" id="KW-1185">Reference proteome</keyword>
<evidence type="ECO:0000313" key="1">
    <source>
        <dbReference type="EMBL" id="KZE79883.1"/>
    </source>
</evidence>
<proteinExistence type="predicted"/>
<dbReference type="SUPFAM" id="SSF56784">
    <property type="entry name" value="HAD-like"/>
    <property type="match status" value="1"/>
</dbReference>
<reference evidence="1 2" key="1">
    <citation type="submission" date="2016-01" db="EMBL/GenBank/DDBJ databases">
        <title>Whole genome sequencing of Myroides marinus L41.</title>
        <authorList>
            <person name="Hong K.W."/>
        </authorList>
    </citation>
    <scope>NUCLEOTIDE SEQUENCE [LARGE SCALE GENOMIC DNA]</scope>
    <source>
        <strain evidence="1 2">L41</strain>
    </source>
</reference>
<protein>
    <recommendedName>
        <fullName evidence="3">HAD family hydrolase</fullName>
    </recommendedName>
</protein>
<evidence type="ECO:0000313" key="2">
    <source>
        <dbReference type="Proteomes" id="UP000076630"/>
    </source>
</evidence>
<gene>
    <name evidence="1" type="ORF">AV926_10500</name>
</gene>
<dbReference type="OrthoDB" id="5431593at2"/>
<accession>A0A165RZA4</accession>
<sequence length="146" mass="16971">MRISFDLDDTLIAKKRFPLEKESFVAKLLGAERLRLGTITLFKALRSKGHQIGVYTTSYRSKTKIKRMFWAYGLSVDYVVNQQLHERTLGKRSKSISKYPPAFEIDLHIDDSLGVEREGELYGFNTVIVAMDDLQWIDKILERVER</sequence>